<dbReference type="OrthoDB" id="7869201at2"/>
<protein>
    <submittedName>
        <fullName evidence="1">Antifreeze protein</fullName>
    </submittedName>
</protein>
<organism evidence="1 2">
    <name type="scientific">Sulfitobacter alexandrii</name>
    <dbReference type="NCBI Taxonomy" id="1917485"/>
    <lineage>
        <taxon>Bacteria</taxon>
        <taxon>Pseudomonadati</taxon>
        <taxon>Pseudomonadota</taxon>
        <taxon>Alphaproteobacteria</taxon>
        <taxon>Rhodobacterales</taxon>
        <taxon>Roseobacteraceae</taxon>
        <taxon>Sulfitobacter</taxon>
    </lineage>
</organism>
<dbReference type="Proteomes" id="UP000181897">
    <property type="component" value="Chromosome"/>
</dbReference>
<reference evidence="1 2" key="1">
    <citation type="submission" date="2016-11" db="EMBL/GenBank/DDBJ databases">
        <title>Complete genome sequence of Sulfitobacter sp. AM1-D1, a toxic bacteria associated with marine dinoflagellate Alexandrium minutum in East China Sea.</title>
        <authorList>
            <person name="Yang Q."/>
            <person name="Zhang X."/>
            <person name="Tian X."/>
        </authorList>
    </citation>
    <scope>NUCLEOTIDE SEQUENCE [LARGE SCALE GENOMIC DNA]</scope>
    <source>
        <strain evidence="1 2">AM1-D1</strain>
    </source>
</reference>
<dbReference type="AlphaFoldDB" id="A0A1J0WJX5"/>
<name>A0A1J0WJX5_9RHOB</name>
<accession>A0A1J0WJX5</accession>
<sequence>MYPFTFMTLATRTIVLAFEAQTVMTLRLLAMNGLIPSRPGETGRMISEKLPAFGEAGIAAAAAALSGKLPDQVMSAALAPLSRKVRANRKRLTR</sequence>
<evidence type="ECO:0000313" key="1">
    <source>
        <dbReference type="EMBL" id="APE44618.1"/>
    </source>
</evidence>
<dbReference type="EMBL" id="CP018076">
    <property type="protein sequence ID" value="APE44618.1"/>
    <property type="molecule type" value="Genomic_DNA"/>
</dbReference>
<dbReference type="RefSeq" id="WP_071972966.1">
    <property type="nucleotide sequence ID" value="NZ_CP018076.1"/>
</dbReference>
<gene>
    <name evidence="1" type="ORF">BOO69_15270</name>
</gene>
<dbReference type="STRING" id="1917485.BOO69_15270"/>
<proteinExistence type="predicted"/>
<evidence type="ECO:0000313" key="2">
    <source>
        <dbReference type="Proteomes" id="UP000181897"/>
    </source>
</evidence>
<keyword evidence="2" id="KW-1185">Reference proteome</keyword>
<dbReference type="KEGG" id="suam:BOO69_15270"/>